<feature type="transmembrane region" description="Helical" evidence="1">
    <location>
        <begin position="153"/>
        <end position="179"/>
    </location>
</feature>
<dbReference type="eggNOG" id="COG0705">
    <property type="taxonomic scope" value="Bacteria"/>
</dbReference>
<keyword evidence="1" id="KW-0472">Membrane</keyword>
<feature type="transmembrane region" description="Helical" evidence="1">
    <location>
        <begin position="21"/>
        <end position="42"/>
    </location>
</feature>
<sequence>MFNKLERKFGRYAIRDLTIKLMIVYAIGYMVCLMGSQADPLFVDNYISFNPYMILHGQIWRLVTWILIPLQDNFLLYAISILLFYMPIGRTMESAWGDFKYNLYLFLGFIITIIAGFVLYGAYALYGLSLGAESETFTQILQLIGTAVGNCTIPYYITMSIFFAYAATFPDATVLLMFIIPIQMKWLGIAYAALYGYKFVMSIVTLIRAFAQYGFMTGWIGGCGIIAGIIVLIASLIPFVIFFFGDRSSRLRRKAGRYRPSEVRRRTEFRHNVENAKKAQRMTAPGSAHHKCAVCGRTEIDDPNLEFRYCSKCKGAYEYCQDHLFTHVHVEK</sequence>
<evidence type="ECO:0000313" key="3">
    <source>
        <dbReference type="Proteomes" id="UP000182584"/>
    </source>
</evidence>
<feature type="transmembrane region" description="Helical" evidence="1">
    <location>
        <begin position="104"/>
        <end position="126"/>
    </location>
</feature>
<evidence type="ECO:0000313" key="2">
    <source>
        <dbReference type="EMBL" id="SER35450.1"/>
    </source>
</evidence>
<proteinExistence type="predicted"/>
<dbReference type="OrthoDB" id="9778756at2"/>
<dbReference type="EMBL" id="FOGJ01000004">
    <property type="protein sequence ID" value="SER35450.1"/>
    <property type="molecule type" value="Genomic_DNA"/>
</dbReference>
<organism evidence="2 3">
    <name type="scientific">Butyrivibrio fibrisolvens</name>
    <dbReference type="NCBI Taxonomy" id="831"/>
    <lineage>
        <taxon>Bacteria</taxon>
        <taxon>Bacillati</taxon>
        <taxon>Bacillota</taxon>
        <taxon>Clostridia</taxon>
        <taxon>Lachnospirales</taxon>
        <taxon>Lachnospiraceae</taxon>
        <taxon>Butyrivibrio</taxon>
    </lineage>
</organism>
<evidence type="ECO:0008006" key="4">
    <source>
        <dbReference type="Google" id="ProtNLM"/>
    </source>
</evidence>
<reference evidence="2 3" key="1">
    <citation type="submission" date="2016-10" db="EMBL/GenBank/DDBJ databases">
        <authorList>
            <person name="de Groot N.N."/>
        </authorList>
    </citation>
    <scope>NUCLEOTIDE SEQUENCE [LARGE SCALE GENOMIC DNA]</scope>
    <source>
        <strain evidence="2 3">AR40</strain>
    </source>
</reference>
<dbReference type="RefSeq" id="WP_074754712.1">
    <property type="nucleotide sequence ID" value="NZ_FOGJ01000004.1"/>
</dbReference>
<dbReference type="Proteomes" id="UP000182584">
    <property type="component" value="Unassembled WGS sequence"/>
</dbReference>
<feature type="transmembrane region" description="Helical" evidence="1">
    <location>
        <begin position="186"/>
        <end position="207"/>
    </location>
</feature>
<accession>A0A1H9NHL6</accession>
<gene>
    <name evidence="2" type="ORF">SAMN04487884_104197</name>
</gene>
<keyword evidence="1" id="KW-1133">Transmembrane helix</keyword>
<feature type="transmembrane region" description="Helical" evidence="1">
    <location>
        <begin position="62"/>
        <end position="84"/>
    </location>
</feature>
<protein>
    <recommendedName>
        <fullName evidence="4">Membrane associated serine protease, rhomboid family</fullName>
    </recommendedName>
</protein>
<evidence type="ECO:0000256" key="1">
    <source>
        <dbReference type="SAM" id="Phobius"/>
    </source>
</evidence>
<feature type="transmembrane region" description="Helical" evidence="1">
    <location>
        <begin position="219"/>
        <end position="244"/>
    </location>
</feature>
<keyword evidence="1" id="KW-0812">Transmembrane</keyword>
<name>A0A1H9NHL6_BUTFI</name>
<dbReference type="AlphaFoldDB" id="A0A1H9NHL6"/>